<reference evidence="3 4" key="1">
    <citation type="submission" date="2023-07" db="EMBL/GenBank/DDBJ databases">
        <title>Sorghum-associated microbial communities from plants grown in Nebraska, USA.</title>
        <authorList>
            <person name="Schachtman D."/>
        </authorList>
    </citation>
    <scope>NUCLEOTIDE SEQUENCE [LARGE SCALE GENOMIC DNA]</scope>
    <source>
        <strain evidence="3 4">BE107</strain>
    </source>
</reference>
<dbReference type="SFLD" id="SFLDS00019">
    <property type="entry name" value="Glutathione_Transferase_(cytos"/>
    <property type="match status" value="1"/>
</dbReference>
<dbReference type="Gene3D" id="3.40.30.10">
    <property type="entry name" value="Glutaredoxin"/>
    <property type="match status" value="1"/>
</dbReference>
<dbReference type="InterPro" id="IPR040079">
    <property type="entry name" value="Glutathione_S-Trfase"/>
</dbReference>
<dbReference type="Pfam" id="PF13417">
    <property type="entry name" value="GST_N_3"/>
    <property type="match status" value="1"/>
</dbReference>
<dbReference type="CDD" id="cd00570">
    <property type="entry name" value="GST_N_family"/>
    <property type="match status" value="1"/>
</dbReference>
<evidence type="ECO:0000259" key="2">
    <source>
        <dbReference type="PROSITE" id="PS50405"/>
    </source>
</evidence>
<keyword evidence="4" id="KW-1185">Reference proteome</keyword>
<dbReference type="SUPFAM" id="SSF52833">
    <property type="entry name" value="Thioredoxin-like"/>
    <property type="match status" value="1"/>
</dbReference>
<feature type="domain" description="GST C-terminal" evidence="2">
    <location>
        <begin position="84"/>
        <end position="210"/>
    </location>
</feature>
<dbReference type="CDD" id="cd03205">
    <property type="entry name" value="GST_C_6"/>
    <property type="match status" value="1"/>
</dbReference>
<dbReference type="PANTHER" id="PTHR42673:SF21">
    <property type="entry name" value="GLUTATHIONE S-TRANSFERASE YFCF"/>
    <property type="match status" value="1"/>
</dbReference>
<organism evidence="3 4">
    <name type="scientific">Pseudoxanthomonas sacheonensis</name>
    <dbReference type="NCBI Taxonomy" id="443615"/>
    <lineage>
        <taxon>Bacteria</taxon>
        <taxon>Pseudomonadati</taxon>
        <taxon>Pseudomonadota</taxon>
        <taxon>Gammaproteobacteria</taxon>
        <taxon>Lysobacterales</taxon>
        <taxon>Lysobacteraceae</taxon>
        <taxon>Pseudoxanthomonas</taxon>
    </lineage>
</organism>
<evidence type="ECO:0000313" key="4">
    <source>
        <dbReference type="Proteomes" id="UP001254759"/>
    </source>
</evidence>
<dbReference type="InterPro" id="IPR010987">
    <property type="entry name" value="Glutathione-S-Trfase_C-like"/>
</dbReference>
<protein>
    <submittedName>
        <fullName evidence="3">Glutathione S-transferase</fullName>
    </submittedName>
</protein>
<dbReference type="Proteomes" id="UP001254759">
    <property type="component" value="Unassembled WGS sequence"/>
</dbReference>
<proteinExistence type="predicted"/>
<feature type="domain" description="GST N-terminal" evidence="1">
    <location>
        <begin position="1"/>
        <end position="78"/>
    </location>
</feature>
<dbReference type="InterPro" id="IPR036282">
    <property type="entry name" value="Glutathione-S-Trfase_C_sf"/>
</dbReference>
<dbReference type="Gene3D" id="1.20.1050.10">
    <property type="match status" value="1"/>
</dbReference>
<dbReference type="PROSITE" id="PS50404">
    <property type="entry name" value="GST_NTER"/>
    <property type="match status" value="1"/>
</dbReference>
<comment type="caution">
    <text evidence="3">The sequence shown here is derived from an EMBL/GenBank/DDBJ whole genome shotgun (WGS) entry which is preliminary data.</text>
</comment>
<evidence type="ECO:0000259" key="1">
    <source>
        <dbReference type="PROSITE" id="PS50404"/>
    </source>
</evidence>
<gene>
    <name evidence="3" type="ORF">J2W94_002168</name>
</gene>
<accession>A0ABU1RSZ4</accession>
<dbReference type="InterPro" id="IPR004046">
    <property type="entry name" value="GST_C"/>
</dbReference>
<name>A0ABU1RSZ4_9GAMM</name>
<sequence>MILIGMFDSPYVRRVAIAMTLLGLPFEHRSWSVGKDFDRIREYSPIGRVPALVLDSGEVLAESALILDYLDTLAGPQRALLPSDGDARRQALRLIGLATGAVDKGILMVIERVFRPEEKRHAPWTDRCLVQAQGALFALDKHCGERAGQWLVGDAMTLADITVGCNGTYLREAVPLDLSVYPALQAHVDRCEALPVFRQFHLPFDAPTPAPLP</sequence>
<dbReference type="RefSeq" id="WP_310093077.1">
    <property type="nucleotide sequence ID" value="NZ_JAVDTT010000002.1"/>
</dbReference>
<dbReference type="InterPro" id="IPR036249">
    <property type="entry name" value="Thioredoxin-like_sf"/>
</dbReference>
<dbReference type="PROSITE" id="PS50405">
    <property type="entry name" value="GST_CTER"/>
    <property type="match status" value="1"/>
</dbReference>
<dbReference type="InterPro" id="IPR004045">
    <property type="entry name" value="Glutathione_S-Trfase_N"/>
</dbReference>
<dbReference type="Pfam" id="PF00043">
    <property type="entry name" value="GST_C"/>
    <property type="match status" value="1"/>
</dbReference>
<dbReference type="EMBL" id="JAVDTT010000002">
    <property type="protein sequence ID" value="MDR6841883.1"/>
    <property type="molecule type" value="Genomic_DNA"/>
</dbReference>
<dbReference type="PANTHER" id="PTHR42673">
    <property type="entry name" value="MALEYLACETOACETATE ISOMERASE"/>
    <property type="match status" value="1"/>
</dbReference>
<evidence type="ECO:0000313" key="3">
    <source>
        <dbReference type="EMBL" id="MDR6841883.1"/>
    </source>
</evidence>
<dbReference type="SUPFAM" id="SSF47616">
    <property type="entry name" value="GST C-terminal domain-like"/>
    <property type="match status" value="1"/>
</dbReference>